<feature type="transmembrane region" description="Helical" evidence="1">
    <location>
        <begin position="61"/>
        <end position="81"/>
    </location>
</feature>
<evidence type="ECO:0008006" key="4">
    <source>
        <dbReference type="Google" id="ProtNLM"/>
    </source>
</evidence>
<keyword evidence="1" id="KW-1133">Transmembrane helix</keyword>
<accession>W7YQ35</accession>
<sequence>MLQLVITKPYTSPSNPSIFHLDAVGITLLIVSTLIFPPAGLVIGGLALFSDQQDKQYSGKMLMLLGIFLSILEFGLFYIRLFL</sequence>
<keyword evidence="1" id="KW-0812">Transmembrane</keyword>
<proteinExistence type="predicted"/>
<dbReference type="Proteomes" id="UP000019364">
    <property type="component" value="Unassembled WGS sequence"/>
</dbReference>
<evidence type="ECO:0000256" key="1">
    <source>
        <dbReference type="SAM" id="Phobius"/>
    </source>
</evidence>
<organism evidence="2 3">
    <name type="scientific">Paenibacillus pini JCM 16418</name>
    <dbReference type="NCBI Taxonomy" id="1236976"/>
    <lineage>
        <taxon>Bacteria</taxon>
        <taxon>Bacillati</taxon>
        <taxon>Bacillota</taxon>
        <taxon>Bacilli</taxon>
        <taxon>Bacillales</taxon>
        <taxon>Paenibacillaceae</taxon>
        <taxon>Paenibacillus</taxon>
    </lineage>
</organism>
<keyword evidence="1" id="KW-0472">Membrane</keyword>
<dbReference type="EMBL" id="BAVZ01000001">
    <property type="protein sequence ID" value="GAF06686.1"/>
    <property type="molecule type" value="Genomic_DNA"/>
</dbReference>
<gene>
    <name evidence="2" type="ORF">JCM16418_658</name>
</gene>
<feature type="transmembrane region" description="Helical" evidence="1">
    <location>
        <begin position="23"/>
        <end position="49"/>
    </location>
</feature>
<dbReference type="STRING" id="1236976.JCM16418_658"/>
<evidence type="ECO:0000313" key="3">
    <source>
        <dbReference type="Proteomes" id="UP000019364"/>
    </source>
</evidence>
<dbReference type="AlphaFoldDB" id="W7YQ35"/>
<reference evidence="2 3" key="1">
    <citation type="journal article" date="2014" name="Genome Announc.">
        <title>Draft Genome Sequence of Paenibacillus pini JCM 16418T, Isolated from the Rhizosphere of Pine Tree.</title>
        <authorList>
            <person name="Yuki M."/>
            <person name="Oshima K."/>
            <person name="Suda W."/>
            <person name="Oshida Y."/>
            <person name="Kitamura K."/>
            <person name="Iida Y."/>
            <person name="Hattori M."/>
            <person name="Ohkuma M."/>
        </authorList>
    </citation>
    <scope>NUCLEOTIDE SEQUENCE [LARGE SCALE GENOMIC DNA]</scope>
    <source>
        <strain evidence="2 3">JCM 16418</strain>
    </source>
</reference>
<name>W7YQ35_9BACL</name>
<comment type="caution">
    <text evidence="2">The sequence shown here is derived from an EMBL/GenBank/DDBJ whole genome shotgun (WGS) entry which is preliminary data.</text>
</comment>
<protein>
    <recommendedName>
        <fullName evidence="4">DUF4190 domain-containing protein</fullName>
    </recommendedName>
</protein>
<evidence type="ECO:0000313" key="2">
    <source>
        <dbReference type="EMBL" id="GAF06686.1"/>
    </source>
</evidence>
<keyword evidence="3" id="KW-1185">Reference proteome</keyword>